<proteinExistence type="predicted"/>
<gene>
    <name evidence="1" type="ORF">L207DRAFT_627590</name>
</gene>
<keyword evidence="2" id="KW-1185">Reference proteome</keyword>
<dbReference type="EMBL" id="KZ613937">
    <property type="protein sequence ID" value="PMD48940.1"/>
    <property type="molecule type" value="Genomic_DNA"/>
</dbReference>
<dbReference type="Proteomes" id="UP000235786">
    <property type="component" value="Unassembled WGS sequence"/>
</dbReference>
<protein>
    <submittedName>
        <fullName evidence="1">Uncharacterized protein</fullName>
    </submittedName>
</protein>
<organism evidence="1 2">
    <name type="scientific">Hyaloscypha variabilis (strain UAMH 11265 / GT02V1 / F)</name>
    <name type="common">Meliniomyces variabilis</name>
    <dbReference type="NCBI Taxonomy" id="1149755"/>
    <lineage>
        <taxon>Eukaryota</taxon>
        <taxon>Fungi</taxon>
        <taxon>Dikarya</taxon>
        <taxon>Ascomycota</taxon>
        <taxon>Pezizomycotina</taxon>
        <taxon>Leotiomycetes</taxon>
        <taxon>Helotiales</taxon>
        <taxon>Hyaloscyphaceae</taxon>
        <taxon>Hyaloscypha</taxon>
        <taxon>Hyaloscypha variabilis</taxon>
    </lineage>
</organism>
<evidence type="ECO:0000313" key="2">
    <source>
        <dbReference type="Proteomes" id="UP000235786"/>
    </source>
</evidence>
<accession>A0A2J6SDV8</accession>
<name>A0A2J6SDV8_HYAVF</name>
<sequence>MAPKEKRSFLPYSRGVDPEALRLGSLYLNPLDPEDGLESKRFEYQEDLDQAEYEERIKPWIWKEQKDERGFSLDFQVTKNNSMGLKLSDIVKGEANAGSTVSAVLEGRSGRRLKIKKPEKFLRDEVITQTRVQEWIRTQASIAFKGHFGMHKFKAPEIWMVTGVQLVTGGDVQVGSSRSVGASISAHVDPGLAFGAPPGLASVGVHASHNHGSEANHGYGYEDERVWAAQFMEVKIEYGDEEDKTVKAKEIKLVPATISTFRLEDIADLKSRGIRATQRQRVEVPKLIGRIVVEDVDDDDADAESDDVHLSDQPYVEVLKDTDWEMYDECSKYLRDAETGGTSVSQEPILAG</sequence>
<reference evidence="1 2" key="1">
    <citation type="submission" date="2016-04" db="EMBL/GenBank/DDBJ databases">
        <title>A degradative enzymes factory behind the ericoid mycorrhizal symbiosis.</title>
        <authorList>
            <consortium name="DOE Joint Genome Institute"/>
            <person name="Martino E."/>
            <person name="Morin E."/>
            <person name="Grelet G."/>
            <person name="Kuo A."/>
            <person name="Kohler A."/>
            <person name="Daghino S."/>
            <person name="Barry K."/>
            <person name="Choi C."/>
            <person name="Cichocki N."/>
            <person name="Clum A."/>
            <person name="Copeland A."/>
            <person name="Hainaut M."/>
            <person name="Haridas S."/>
            <person name="Labutti K."/>
            <person name="Lindquist E."/>
            <person name="Lipzen A."/>
            <person name="Khouja H.-R."/>
            <person name="Murat C."/>
            <person name="Ohm R."/>
            <person name="Olson A."/>
            <person name="Spatafora J."/>
            <person name="Veneault-Fourrey C."/>
            <person name="Henrissat B."/>
            <person name="Grigoriev I."/>
            <person name="Martin F."/>
            <person name="Perotto S."/>
        </authorList>
    </citation>
    <scope>NUCLEOTIDE SEQUENCE [LARGE SCALE GENOMIC DNA]</scope>
    <source>
        <strain evidence="1 2">F</strain>
    </source>
</reference>
<evidence type="ECO:0000313" key="1">
    <source>
        <dbReference type="EMBL" id="PMD48940.1"/>
    </source>
</evidence>
<dbReference type="AlphaFoldDB" id="A0A2J6SDV8"/>
<dbReference type="STRING" id="1149755.A0A2J6SDV8"/>
<dbReference type="OrthoDB" id="4670414at2759"/>